<name>A0A1Q9LLD1_9PSEU</name>
<evidence type="ECO:0000313" key="2">
    <source>
        <dbReference type="EMBL" id="OLR92803.1"/>
    </source>
</evidence>
<dbReference type="EMBL" id="MKQR01000015">
    <property type="protein sequence ID" value="OLR92803.1"/>
    <property type="molecule type" value="Genomic_DNA"/>
</dbReference>
<dbReference type="OrthoDB" id="3692386at2"/>
<evidence type="ECO:0000256" key="1">
    <source>
        <dbReference type="SAM" id="Phobius"/>
    </source>
</evidence>
<dbReference type="STRING" id="1193682.BJP25_19430"/>
<evidence type="ECO:0000313" key="3">
    <source>
        <dbReference type="Proteomes" id="UP000186040"/>
    </source>
</evidence>
<organism evidence="2 3">
    <name type="scientific">Actinokineospora bangkokensis</name>
    <dbReference type="NCBI Taxonomy" id="1193682"/>
    <lineage>
        <taxon>Bacteria</taxon>
        <taxon>Bacillati</taxon>
        <taxon>Actinomycetota</taxon>
        <taxon>Actinomycetes</taxon>
        <taxon>Pseudonocardiales</taxon>
        <taxon>Pseudonocardiaceae</taxon>
        <taxon>Actinokineospora</taxon>
    </lineage>
</organism>
<comment type="caution">
    <text evidence="2">The sequence shown here is derived from an EMBL/GenBank/DDBJ whole genome shotgun (WGS) entry which is preliminary data.</text>
</comment>
<protein>
    <recommendedName>
        <fullName evidence="4">SHOCT domain-containing protein</fullName>
    </recommendedName>
</protein>
<keyword evidence="1" id="KW-1133">Transmembrane helix</keyword>
<keyword evidence="1" id="KW-0472">Membrane</keyword>
<dbReference type="RefSeq" id="WP_075975414.1">
    <property type="nucleotide sequence ID" value="NZ_MKQR01000015.1"/>
</dbReference>
<evidence type="ECO:0008006" key="4">
    <source>
        <dbReference type="Google" id="ProtNLM"/>
    </source>
</evidence>
<reference evidence="2 3" key="1">
    <citation type="submission" date="2016-10" db="EMBL/GenBank/DDBJ databases">
        <title>The Draft Genome Sequence of Actinokineospora bangkokensis 44EHWT reveals the biosynthetic pathway of antifungal compounds Thailandins with unusual extender unit butylmalonyl-CoA.</title>
        <authorList>
            <person name="Greule A."/>
            <person name="Intra B."/>
            <person name="Flemming S."/>
            <person name="Rommel M.G."/>
            <person name="Panbangred W."/>
            <person name="Bechthold A."/>
        </authorList>
    </citation>
    <scope>NUCLEOTIDE SEQUENCE [LARGE SCALE GENOMIC DNA]</scope>
    <source>
        <strain evidence="2 3">44EHW</strain>
    </source>
</reference>
<accession>A0A1Q9LLD1</accession>
<proteinExistence type="predicted"/>
<gene>
    <name evidence="2" type="ORF">BJP25_19430</name>
</gene>
<dbReference type="Proteomes" id="UP000186040">
    <property type="component" value="Unassembled WGS sequence"/>
</dbReference>
<dbReference type="AlphaFoldDB" id="A0A1Q9LLD1"/>
<keyword evidence="1" id="KW-0812">Transmembrane</keyword>
<sequence>MSWHDELRWLDDELAAGRISAEEYRARRARLTPPGAAAGQAVGGPQEVPGVPPQVSARGYDAAHQGPEVFSDKGAGIGSRVGVIALVVVLVGLAVGAWLLFRPMDGPDPAAGPQQAGVLAELPGQAQDMADIATFDQVAEVDYLTEQEIQVYRDNGAGGSRIALSTDDGVRVVVLVVDVRDAAAAVGARDGLEALQRDFGLTQVTGPPGVVVSANQGATGGPLTRGHYAAGNRVVRVQAQGQDGAAAQRVFDSVLAAQQQRLPADG</sequence>
<keyword evidence="3" id="KW-1185">Reference proteome</keyword>
<feature type="transmembrane region" description="Helical" evidence="1">
    <location>
        <begin position="81"/>
        <end position="101"/>
    </location>
</feature>